<keyword evidence="3" id="KW-1185">Reference proteome</keyword>
<sequence length="164" mass="18978">KLLTSSTKKDSNDSMMTEWYQPNISPEIFEILLSGKINIDESNIEKTLDYLIAADILWLHQLLEFLQTYLIRSHSAWIKANFVKVFHLMQLHPTTFKKLQQFCKMVLSTDSKNLNYRMAALQRNELIASSEQRSSNDEDFLSSPTFPTPTFSSEQTITITTYVS</sequence>
<comment type="caution">
    <text evidence="2">The sequence shown here is derived from an EMBL/GenBank/DDBJ whole genome shotgun (WGS) entry which is preliminary data.</text>
</comment>
<feature type="non-terminal residue" evidence="2">
    <location>
        <position position="1"/>
    </location>
</feature>
<dbReference type="Proteomes" id="UP000789901">
    <property type="component" value="Unassembled WGS sequence"/>
</dbReference>
<feature type="region of interest" description="Disordered" evidence="1">
    <location>
        <begin position="130"/>
        <end position="149"/>
    </location>
</feature>
<proteinExistence type="predicted"/>
<reference evidence="2 3" key="1">
    <citation type="submission" date="2021-06" db="EMBL/GenBank/DDBJ databases">
        <authorList>
            <person name="Kallberg Y."/>
            <person name="Tangrot J."/>
            <person name="Rosling A."/>
        </authorList>
    </citation>
    <scope>NUCLEOTIDE SEQUENCE [LARGE SCALE GENOMIC DNA]</scope>
    <source>
        <strain evidence="2 3">120-4 pot B 10/14</strain>
    </source>
</reference>
<protein>
    <submittedName>
        <fullName evidence="2">2990_t:CDS:1</fullName>
    </submittedName>
</protein>
<dbReference type="EMBL" id="CAJVQB010032857">
    <property type="protein sequence ID" value="CAG8818915.1"/>
    <property type="molecule type" value="Genomic_DNA"/>
</dbReference>
<organism evidence="2 3">
    <name type="scientific">Gigaspora margarita</name>
    <dbReference type="NCBI Taxonomy" id="4874"/>
    <lineage>
        <taxon>Eukaryota</taxon>
        <taxon>Fungi</taxon>
        <taxon>Fungi incertae sedis</taxon>
        <taxon>Mucoromycota</taxon>
        <taxon>Glomeromycotina</taxon>
        <taxon>Glomeromycetes</taxon>
        <taxon>Diversisporales</taxon>
        <taxon>Gigasporaceae</taxon>
        <taxon>Gigaspora</taxon>
    </lineage>
</organism>
<evidence type="ECO:0000313" key="2">
    <source>
        <dbReference type="EMBL" id="CAG8818915.1"/>
    </source>
</evidence>
<accession>A0ABN7W6U9</accession>
<gene>
    <name evidence="2" type="ORF">GMARGA_LOCUS27175</name>
</gene>
<evidence type="ECO:0000313" key="3">
    <source>
        <dbReference type="Proteomes" id="UP000789901"/>
    </source>
</evidence>
<name>A0ABN7W6U9_GIGMA</name>
<evidence type="ECO:0000256" key="1">
    <source>
        <dbReference type="SAM" id="MobiDB-lite"/>
    </source>
</evidence>